<dbReference type="PROSITE" id="PS00061">
    <property type="entry name" value="ADH_SHORT"/>
    <property type="match status" value="1"/>
</dbReference>
<protein>
    <submittedName>
        <fullName evidence="3">Short chain dehydrogenase</fullName>
    </submittedName>
</protein>
<dbReference type="SUPFAM" id="SSF51735">
    <property type="entry name" value="NAD(P)-binding Rossmann-fold domains"/>
    <property type="match status" value="1"/>
</dbReference>
<dbReference type="STRING" id="247279.NIES1031_15850"/>
<proteinExistence type="inferred from homology"/>
<dbReference type="Gene3D" id="3.40.50.720">
    <property type="entry name" value="NAD(P)-binding Rossmann-like Domain"/>
    <property type="match status" value="1"/>
</dbReference>
<comment type="caution">
    <text evidence="3">The sequence shown here is derived from an EMBL/GenBank/DDBJ whole genome shotgun (WGS) entry which is preliminary data.</text>
</comment>
<name>A0A1U7HL60_9CHRO</name>
<dbReference type="NCBIfam" id="NF005559">
    <property type="entry name" value="PRK07231.1"/>
    <property type="match status" value="1"/>
</dbReference>
<dbReference type="Pfam" id="PF13561">
    <property type="entry name" value="adh_short_C2"/>
    <property type="match status" value="1"/>
</dbReference>
<keyword evidence="2" id="KW-0560">Oxidoreductase</keyword>
<sequence>MSSMNGKVAIVTGGSSGIGKATAIAFAKAGAKVVVAARRTLEGEDTILQIQQAGGEGLFVKTDVTQAQKVEALVNTTIETYTRLDFAFNNAGSGKAIPLIEMSEEDWEAEIAVNLKSIWLCMKYQIPAMMKLGTGAIVNVSSQGALVGVANYSAYGAAKGGVISLSRAAAAEYAEQKIRINTISPGAVKTDLWAEAPPSMLEQVASGIPLQRIGEPNDIAQAAVWLCSDAASFITGHNLVIDGGYTAVQ</sequence>
<dbReference type="InterPro" id="IPR036291">
    <property type="entry name" value="NAD(P)-bd_dom_sf"/>
</dbReference>
<dbReference type="EMBL" id="MRCC01000013">
    <property type="protein sequence ID" value="OKH24265.1"/>
    <property type="molecule type" value="Genomic_DNA"/>
</dbReference>
<dbReference type="PANTHER" id="PTHR24321:SF11">
    <property type="entry name" value="BLR0893 PROTEIN"/>
    <property type="match status" value="1"/>
</dbReference>
<dbReference type="InterPro" id="IPR002347">
    <property type="entry name" value="SDR_fam"/>
</dbReference>
<dbReference type="PRINTS" id="PR00080">
    <property type="entry name" value="SDRFAMILY"/>
</dbReference>
<comment type="similarity">
    <text evidence="1">Belongs to the short-chain dehydrogenases/reductases (SDR) family.</text>
</comment>
<dbReference type="GO" id="GO:0016491">
    <property type="term" value="F:oxidoreductase activity"/>
    <property type="evidence" value="ECO:0007669"/>
    <property type="project" value="UniProtKB-KW"/>
</dbReference>
<dbReference type="InterPro" id="IPR020904">
    <property type="entry name" value="Sc_DH/Rdtase_CS"/>
</dbReference>
<dbReference type="OrthoDB" id="9803333at2"/>
<organism evidence="3 4">
    <name type="scientific">Chroogloeocystis siderophila 5.2 s.c.1</name>
    <dbReference type="NCBI Taxonomy" id="247279"/>
    <lineage>
        <taxon>Bacteria</taxon>
        <taxon>Bacillati</taxon>
        <taxon>Cyanobacteriota</taxon>
        <taxon>Cyanophyceae</taxon>
        <taxon>Oscillatoriophycideae</taxon>
        <taxon>Chroococcales</taxon>
        <taxon>Chroococcaceae</taxon>
        <taxon>Chroogloeocystis</taxon>
    </lineage>
</organism>
<accession>A0A1U7HL60</accession>
<dbReference type="Proteomes" id="UP000185984">
    <property type="component" value="Unassembled WGS sequence"/>
</dbReference>
<evidence type="ECO:0000313" key="4">
    <source>
        <dbReference type="Proteomes" id="UP000185984"/>
    </source>
</evidence>
<dbReference type="AlphaFoldDB" id="A0A1U7HL60"/>
<dbReference type="CDD" id="cd05233">
    <property type="entry name" value="SDR_c"/>
    <property type="match status" value="1"/>
</dbReference>
<dbReference type="FunFam" id="3.40.50.720:FF:000084">
    <property type="entry name" value="Short-chain dehydrogenase reductase"/>
    <property type="match status" value="1"/>
</dbReference>
<dbReference type="PANTHER" id="PTHR24321">
    <property type="entry name" value="DEHYDROGENASES, SHORT CHAIN"/>
    <property type="match status" value="1"/>
</dbReference>
<evidence type="ECO:0000256" key="2">
    <source>
        <dbReference type="ARBA" id="ARBA00023002"/>
    </source>
</evidence>
<keyword evidence="4" id="KW-1185">Reference proteome</keyword>
<reference evidence="3 4" key="1">
    <citation type="submission" date="2016-11" db="EMBL/GenBank/DDBJ databases">
        <title>Draft Genome Sequences of Nine Cyanobacterial Strains from Diverse Habitats.</title>
        <authorList>
            <person name="Zhu T."/>
            <person name="Hou S."/>
            <person name="Lu X."/>
            <person name="Hess W.R."/>
        </authorList>
    </citation>
    <scope>NUCLEOTIDE SEQUENCE [LARGE SCALE GENOMIC DNA]</scope>
    <source>
        <strain evidence="3 4">5.2 s.c.1</strain>
    </source>
</reference>
<dbReference type="RefSeq" id="WP_073550494.1">
    <property type="nucleotide sequence ID" value="NZ_CAWMVK010000005.1"/>
</dbReference>
<dbReference type="PRINTS" id="PR00081">
    <property type="entry name" value="GDHRDH"/>
</dbReference>
<gene>
    <name evidence="3" type="ORF">NIES1031_15850</name>
</gene>
<evidence type="ECO:0000313" key="3">
    <source>
        <dbReference type="EMBL" id="OKH24265.1"/>
    </source>
</evidence>
<evidence type="ECO:0000256" key="1">
    <source>
        <dbReference type="ARBA" id="ARBA00006484"/>
    </source>
</evidence>